<protein>
    <recommendedName>
        <fullName evidence="5">TrbL/VirB6 plasmid conjugal transfer protein</fullName>
    </recommendedName>
</protein>
<feature type="transmembrane region" description="Helical" evidence="2">
    <location>
        <begin position="133"/>
        <end position="151"/>
    </location>
</feature>
<evidence type="ECO:0000256" key="1">
    <source>
        <dbReference type="SAM" id="MobiDB-lite"/>
    </source>
</evidence>
<organism evidence="3 4">
    <name type="scientific">Candidatus Zambryskibacteria bacterium RIFCSPLOWO2_12_FULL_39_16</name>
    <dbReference type="NCBI Taxonomy" id="1802775"/>
    <lineage>
        <taxon>Bacteria</taxon>
        <taxon>Candidatus Zambryskiibacteriota</taxon>
    </lineage>
</organism>
<keyword evidence="2" id="KW-0472">Membrane</keyword>
<gene>
    <name evidence="3" type="ORF">A3G46_01000</name>
</gene>
<feature type="transmembrane region" description="Helical" evidence="2">
    <location>
        <begin position="40"/>
        <end position="67"/>
    </location>
</feature>
<evidence type="ECO:0000313" key="4">
    <source>
        <dbReference type="Proteomes" id="UP000177276"/>
    </source>
</evidence>
<keyword evidence="2" id="KW-0812">Transmembrane</keyword>
<feature type="compositionally biased region" description="Basic and acidic residues" evidence="1">
    <location>
        <begin position="658"/>
        <end position="689"/>
    </location>
</feature>
<feature type="transmembrane region" description="Helical" evidence="2">
    <location>
        <begin position="359"/>
        <end position="376"/>
    </location>
</feature>
<comment type="caution">
    <text evidence="3">The sequence shown here is derived from an EMBL/GenBank/DDBJ whole genome shotgun (WGS) entry which is preliminary data.</text>
</comment>
<evidence type="ECO:0000256" key="2">
    <source>
        <dbReference type="SAM" id="Phobius"/>
    </source>
</evidence>
<evidence type="ECO:0000313" key="3">
    <source>
        <dbReference type="EMBL" id="OHB12519.1"/>
    </source>
</evidence>
<proteinExistence type="predicted"/>
<feature type="transmembrane region" description="Helical" evidence="2">
    <location>
        <begin position="326"/>
        <end position="347"/>
    </location>
</feature>
<feature type="transmembrane region" description="Helical" evidence="2">
    <location>
        <begin position="243"/>
        <end position="262"/>
    </location>
</feature>
<feature type="region of interest" description="Disordered" evidence="1">
    <location>
        <begin position="469"/>
        <end position="490"/>
    </location>
</feature>
<accession>A0A1G2USZ4</accession>
<feature type="region of interest" description="Disordered" evidence="1">
    <location>
        <begin position="522"/>
        <end position="567"/>
    </location>
</feature>
<reference evidence="3 4" key="1">
    <citation type="journal article" date="2016" name="Nat. Commun.">
        <title>Thousands of microbial genomes shed light on interconnected biogeochemical processes in an aquifer system.</title>
        <authorList>
            <person name="Anantharaman K."/>
            <person name="Brown C.T."/>
            <person name="Hug L.A."/>
            <person name="Sharon I."/>
            <person name="Castelle C.J."/>
            <person name="Probst A.J."/>
            <person name="Thomas B.C."/>
            <person name="Singh A."/>
            <person name="Wilkins M.J."/>
            <person name="Karaoz U."/>
            <person name="Brodie E.L."/>
            <person name="Williams K.H."/>
            <person name="Hubbard S.S."/>
            <person name="Banfield J.F."/>
        </authorList>
    </citation>
    <scope>NUCLEOTIDE SEQUENCE [LARGE SCALE GENOMIC DNA]</scope>
</reference>
<keyword evidence="2" id="KW-1133">Transmembrane helix</keyword>
<feature type="compositionally biased region" description="Polar residues" evidence="1">
    <location>
        <begin position="712"/>
        <end position="726"/>
    </location>
</feature>
<dbReference type="Proteomes" id="UP000177276">
    <property type="component" value="Unassembled WGS sequence"/>
</dbReference>
<feature type="transmembrane region" description="Helical" evidence="2">
    <location>
        <begin position="88"/>
        <end position="113"/>
    </location>
</feature>
<dbReference type="AlphaFoldDB" id="A0A1G2USZ4"/>
<feature type="transmembrane region" description="Helical" evidence="2">
    <location>
        <begin position="214"/>
        <end position="237"/>
    </location>
</feature>
<feature type="region of interest" description="Disordered" evidence="1">
    <location>
        <begin position="634"/>
        <end position="726"/>
    </location>
</feature>
<name>A0A1G2USZ4_9BACT</name>
<feature type="transmembrane region" description="Helical" evidence="2">
    <location>
        <begin position="274"/>
        <end position="294"/>
    </location>
</feature>
<evidence type="ECO:0008006" key="5">
    <source>
        <dbReference type="Google" id="ProtNLM"/>
    </source>
</evidence>
<sequence length="726" mass="79030">MTKKFLTFGILIVVLAVIFIPTHAAHAASFFGLVPDLKDIVIVAIKAIAYILMTISALILTLSGLIFDKVIDFTIVKMAANLGGQGMGDAITVAWATLRDIANMCFIFVLLYAAFKTMFDASFSNFQTTVKNIIIVALLINFSLFFSKVVIDASNIVAVGFYNSIANQTTLDLTTGTTVTTQRGISAGYMNMLGLQTFYNADILDSEGLEPTQLMTIGVMSSVFMLITAIILLMAGVMFAARFIILVFLMILSPLALIAYVIPGQKGKFEEWKSALIAQSFFAPVYFALTWVVFKLGNSLITVMKNDPTNATSGGWSNLVAEPKSIMGLILNYVLIIGFSIAALVISKSMASKTAGFKAISGGIGTVAIGGAALAGRNTLGRASGLISESQREKWSKSNLGRAGLWMADKGKKGSFDVRGIDTLKKVPGLGGELGIMGKAGGKGGFAAVVDTKAKAKATYAKDVYGQTGKEKEDLEKSKNDEEKSIKEKRSDKAVKTLAEAEVAEKKRKDYLDDKLKPNTENYEKIKKEKQDRERELGEAKKSGDTSKIDTAKKDVDSVTARMENERKLREEARKEIEEKDLGYKELKKVADETEKARKEAERINNKKEIGDEEYSKNVQTLKNAATERQKAYAGRLDEGLPGTRWFGRLQPNQGYKEAARKVREQAKGKSKEKKLFDDMKEAIKKDEEASGTSSPSTQPSQDKPSAEEAPAQQTPSSGGETTPNA</sequence>
<dbReference type="EMBL" id="MHWS01000007">
    <property type="protein sequence ID" value="OHB12519.1"/>
    <property type="molecule type" value="Genomic_DNA"/>
</dbReference>
<feature type="compositionally biased region" description="Low complexity" evidence="1">
    <location>
        <begin position="693"/>
        <end position="702"/>
    </location>
</feature>